<dbReference type="RefSeq" id="WP_025062521.1">
    <property type="nucleotide sequence ID" value="NZ_RAQK01000001.1"/>
</dbReference>
<proteinExistence type="predicted"/>
<evidence type="ECO:0000313" key="3">
    <source>
        <dbReference type="Proteomes" id="UP000284407"/>
    </source>
</evidence>
<comment type="caution">
    <text evidence="2">The sequence shown here is derived from an EMBL/GenBank/DDBJ whole genome shotgun (WGS) entry which is preliminary data.</text>
</comment>
<dbReference type="Proteomes" id="UP000284407">
    <property type="component" value="Unassembled WGS sequence"/>
</dbReference>
<feature type="domain" description="Transposase zinc-ribbon" evidence="1">
    <location>
        <begin position="33"/>
        <end position="77"/>
    </location>
</feature>
<dbReference type="AlphaFoldDB" id="A0A420DN17"/>
<dbReference type="EMBL" id="RAQK01000001">
    <property type="protein sequence ID" value="RKE95559.1"/>
    <property type="molecule type" value="Genomic_DNA"/>
</dbReference>
<evidence type="ECO:0000259" key="1">
    <source>
        <dbReference type="Pfam" id="PF12760"/>
    </source>
</evidence>
<name>A0A420DN17_9RHOB</name>
<accession>A0A420DN17</accession>
<evidence type="ECO:0000313" key="2">
    <source>
        <dbReference type="EMBL" id="RKE95559.1"/>
    </source>
</evidence>
<dbReference type="InterPro" id="IPR024442">
    <property type="entry name" value="Transposase_Zn_ribbon"/>
</dbReference>
<dbReference type="OrthoDB" id="271821at2"/>
<reference evidence="2 3" key="1">
    <citation type="submission" date="2018-09" db="EMBL/GenBank/DDBJ databases">
        <title>Genomic Encyclopedia of Archaeal and Bacterial Type Strains, Phase II (KMG-II): from individual species to whole genera.</title>
        <authorList>
            <person name="Goeker M."/>
        </authorList>
    </citation>
    <scope>NUCLEOTIDE SEQUENCE [LARGE SCALE GENOMIC DNA]</scope>
    <source>
        <strain evidence="2 3">DSM 11458</strain>
    </source>
</reference>
<keyword evidence="3" id="KW-1185">Reference proteome</keyword>
<protein>
    <submittedName>
        <fullName evidence="2">Transposase-like zinc ribbon protein</fullName>
    </submittedName>
</protein>
<gene>
    <name evidence="2" type="ORF">C8N30_0095</name>
</gene>
<dbReference type="Pfam" id="PF12760">
    <property type="entry name" value="Zn_ribbon_IS1595"/>
    <property type="match status" value="1"/>
</dbReference>
<organism evidence="2 3">
    <name type="scientific">Sulfitobacter guttiformis</name>
    <dbReference type="NCBI Taxonomy" id="74349"/>
    <lineage>
        <taxon>Bacteria</taxon>
        <taxon>Pseudomonadati</taxon>
        <taxon>Pseudomonadota</taxon>
        <taxon>Alphaproteobacteria</taxon>
        <taxon>Rhodobacterales</taxon>
        <taxon>Roseobacteraceae</taxon>
        <taxon>Sulfitobacter</taxon>
    </lineage>
</organism>
<sequence length="172" mass="19654">MDRPVYDADVSSNHWMDLSKALPSIAVDKHFHTEGKCIRRLKSVRWPKGLTCSACGSSNIGKIKTRKPYQCRECRHQFSVTSGTICHRSHLDLQQWFIAAEMIISANVSSRRIELQTSERLKQRFEITYKVAFDLRKKLRTDLILPSGGLIGRCICVKQSAETQEHVALHKS</sequence>